<dbReference type="InParanoid" id="A0A5F9CCH9"/>
<dbReference type="AlphaFoldDB" id="A0A5F9CCH9"/>
<evidence type="ECO:0000259" key="3">
    <source>
        <dbReference type="Pfam" id="PF14914"/>
    </source>
</evidence>
<feature type="compositionally biased region" description="Basic and acidic residues" evidence="1">
    <location>
        <begin position="377"/>
        <end position="390"/>
    </location>
</feature>
<reference evidence="4" key="3">
    <citation type="submission" date="2025-09" db="UniProtKB">
        <authorList>
            <consortium name="Ensembl"/>
        </authorList>
    </citation>
    <scope>IDENTIFICATION</scope>
    <source>
        <strain evidence="4">Thorbecke</strain>
    </source>
</reference>
<feature type="region of interest" description="Disordered" evidence="1">
    <location>
        <begin position="523"/>
        <end position="543"/>
    </location>
</feature>
<feature type="domain" description="LRRC37A/B like protein 1 C-terminal" evidence="3">
    <location>
        <begin position="439"/>
        <end position="582"/>
    </location>
</feature>
<dbReference type="InterPro" id="IPR029423">
    <property type="entry name" value="LRRC37AB_C"/>
</dbReference>
<keyword evidence="2" id="KW-1133">Transmembrane helix</keyword>
<dbReference type="InterPro" id="IPR015753">
    <property type="entry name" value="LRRC37"/>
</dbReference>
<proteinExistence type="predicted"/>
<feature type="compositionally biased region" description="Basic and acidic residues" evidence="1">
    <location>
        <begin position="652"/>
        <end position="661"/>
    </location>
</feature>
<feature type="region of interest" description="Disordered" evidence="1">
    <location>
        <begin position="631"/>
        <end position="684"/>
    </location>
</feature>
<dbReference type="STRING" id="9986.ENSOCUP00000031334"/>
<dbReference type="Proteomes" id="UP000001811">
    <property type="component" value="Unplaced"/>
</dbReference>
<accession>A0A5F9CCH9</accession>
<sequence length="684" mass="77417">MSEQRDFNNESDVISALNYILPYFSEENLQNVESTLLPFITLLFSNVQDRDKSLSYVKTHIRRPSHPYRNKLRKLYFLQNLLDEEIQEKIDEVKKEEKAMLMQPILLGHQFNPQILQKKSETAPSQENSLATMPSVGYRLQRVKKVIKGPKGLRKRHLQEMRKSLGRRRGTWPFAESIGGRRLGRAGSRELKELQVAQRPRQVAGNSLHTEPLLTKEREAAAPSFLKKHILGRPSTSPAKSLRSTTKEDLTYTIFVLEDTNARAKNKAAGKPIWHSRQNYRFRKTCSHLVLRTPKAKLSRKFRRKNSLNRLTAGKRPPFPALRSLINSPSGEAFSSPGGLHSQGSPPLREPSIEDTREENHSGGHVFEENILPENTTAHEETLPGDKMHTDPSATDSAGTEFNLMPTVDQTKETQWEYPSEGTEAPTTPAGFTYPVMLSQGEQFEIQLNQQLQSLIPNTDVRRLISHVICTLKMDCSEAQVQLPCAKLISKTGILMKLLSEQQEEKIAKEEWDTEQWRTETYINESTEAPSGQKEQESSKLAKGAQEHGYHNKLIVAISVTAVVTMLVIIFCLIEIYSHRGRGREDIEKSSTSFHQSVPRKCSEDETQGFFRLRWPLWLRRLLSPFSGTRKKAKVWGGGESGRSGSLALLSSHRELSEAPAKKTPPPESSAEGEESEAPEENTE</sequence>
<organism evidence="4 5">
    <name type="scientific">Oryctolagus cuniculus</name>
    <name type="common">Rabbit</name>
    <dbReference type="NCBI Taxonomy" id="9986"/>
    <lineage>
        <taxon>Eukaryota</taxon>
        <taxon>Metazoa</taxon>
        <taxon>Chordata</taxon>
        <taxon>Craniata</taxon>
        <taxon>Vertebrata</taxon>
        <taxon>Euteleostomi</taxon>
        <taxon>Mammalia</taxon>
        <taxon>Eutheria</taxon>
        <taxon>Euarchontoglires</taxon>
        <taxon>Glires</taxon>
        <taxon>Lagomorpha</taxon>
        <taxon>Leporidae</taxon>
        <taxon>Oryctolagus</taxon>
    </lineage>
</organism>
<dbReference type="GeneTree" id="ENSGT00530000063282"/>
<keyword evidence="2" id="KW-0472">Membrane</keyword>
<evidence type="ECO:0000313" key="4">
    <source>
        <dbReference type="Ensembl" id="ENSOCUP00000031334.1"/>
    </source>
</evidence>
<keyword evidence="5" id="KW-1185">Reference proteome</keyword>
<name>A0A5F9CCH9_RABIT</name>
<dbReference type="Ensembl" id="ENSOCUT00000053401.1">
    <property type="protein sequence ID" value="ENSOCUP00000031334.1"/>
    <property type="gene ID" value="ENSOCUG00000006490.4"/>
</dbReference>
<evidence type="ECO:0000256" key="1">
    <source>
        <dbReference type="SAM" id="MobiDB-lite"/>
    </source>
</evidence>
<reference evidence="4" key="2">
    <citation type="submission" date="2025-08" db="UniProtKB">
        <authorList>
            <consortium name="Ensembl"/>
        </authorList>
    </citation>
    <scope>IDENTIFICATION</scope>
    <source>
        <strain evidence="4">Thorbecke</strain>
    </source>
</reference>
<feature type="transmembrane region" description="Helical" evidence="2">
    <location>
        <begin position="554"/>
        <end position="574"/>
    </location>
</feature>
<feature type="compositionally biased region" description="Basic and acidic residues" evidence="1">
    <location>
        <begin position="534"/>
        <end position="543"/>
    </location>
</feature>
<dbReference type="PANTHER" id="PTHR23045:SF9">
    <property type="entry name" value="LEUCINE RICH REPEAT CONTAINING 37A-RELATED"/>
    <property type="match status" value="1"/>
</dbReference>
<dbReference type="Bgee" id="ENSOCUG00000006490">
    <property type="expression patterns" value="Expressed in testis and 15 other cell types or tissues"/>
</dbReference>
<dbReference type="PANTHER" id="PTHR23045">
    <property type="entry name" value="LEUCINE-RICH REPEAT-CONTAINING PROTEIN 37A"/>
    <property type="match status" value="1"/>
</dbReference>
<feature type="compositionally biased region" description="Basic and acidic residues" evidence="1">
    <location>
        <begin position="351"/>
        <end position="368"/>
    </location>
</feature>
<evidence type="ECO:0000313" key="5">
    <source>
        <dbReference type="Proteomes" id="UP000001811"/>
    </source>
</evidence>
<dbReference type="Pfam" id="PF14914">
    <property type="entry name" value="LRRC37AB_C"/>
    <property type="match status" value="1"/>
</dbReference>
<feature type="compositionally biased region" description="Acidic residues" evidence="1">
    <location>
        <begin position="671"/>
        <end position="684"/>
    </location>
</feature>
<keyword evidence="2" id="KW-0812">Transmembrane</keyword>
<dbReference type="PaxDb" id="9986-ENSOCUP00000005610"/>
<reference evidence="4 5" key="1">
    <citation type="journal article" date="2011" name="Nature">
        <title>A high-resolution map of human evolutionary constraint using 29 mammals.</title>
        <authorList>
            <person name="Lindblad-Toh K."/>
            <person name="Garber M."/>
            <person name="Zuk O."/>
            <person name="Lin M.F."/>
            <person name="Parker B.J."/>
            <person name="Washietl S."/>
            <person name="Kheradpour P."/>
            <person name="Ernst J."/>
            <person name="Jordan G."/>
            <person name="Mauceli E."/>
            <person name="Ward L.D."/>
            <person name="Lowe C.B."/>
            <person name="Holloway A.K."/>
            <person name="Clamp M."/>
            <person name="Gnerre S."/>
            <person name="Alfoldi J."/>
            <person name="Beal K."/>
            <person name="Chang J."/>
            <person name="Clawson H."/>
            <person name="Cuff J."/>
            <person name="Di Palma F."/>
            <person name="Fitzgerald S."/>
            <person name="Flicek P."/>
            <person name="Guttman M."/>
            <person name="Hubisz M.J."/>
            <person name="Jaffe D.B."/>
            <person name="Jungreis I."/>
            <person name="Kent W.J."/>
            <person name="Kostka D."/>
            <person name="Lara M."/>
            <person name="Martins A.L."/>
            <person name="Massingham T."/>
            <person name="Moltke I."/>
            <person name="Raney B.J."/>
            <person name="Rasmussen M.D."/>
            <person name="Robinson J."/>
            <person name="Stark A."/>
            <person name="Vilella A.J."/>
            <person name="Wen J."/>
            <person name="Xie X."/>
            <person name="Zody M.C."/>
            <person name="Baldwin J."/>
            <person name="Bloom T."/>
            <person name="Chin C.W."/>
            <person name="Heiman D."/>
            <person name="Nicol R."/>
            <person name="Nusbaum C."/>
            <person name="Young S."/>
            <person name="Wilkinson J."/>
            <person name="Worley K.C."/>
            <person name="Kovar C.L."/>
            <person name="Muzny D.M."/>
            <person name="Gibbs R.A."/>
            <person name="Cree A."/>
            <person name="Dihn H.H."/>
            <person name="Fowler G."/>
            <person name="Jhangiani S."/>
            <person name="Joshi V."/>
            <person name="Lee S."/>
            <person name="Lewis L.R."/>
            <person name="Nazareth L.V."/>
            <person name="Okwuonu G."/>
            <person name="Santibanez J."/>
            <person name="Warren W.C."/>
            <person name="Mardis E.R."/>
            <person name="Weinstock G.M."/>
            <person name="Wilson R.K."/>
            <person name="Delehaunty K."/>
            <person name="Dooling D."/>
            <person name="Fronik C."/>
            <person name="Fulton L."/>
            <person name="Fulton B."/>
            <person name="Graves T."/>
            <person name="Minx P."/>
            <person name="Sodergren E."/>
            <person name="Birney E."/>
            <person name="Margulies E.H."/>
            <person name="Herrero J."/>
            <person name="Green E.D."/>
            <person name="Haussler D."/>
            <person name="Siepel A."/>
            <person name="Goldman N."/>
            <person name="Pollard K.S."/>
            <person name="Pedersen J.S."/>
            <person name="Lander E.S."/>
            <person name="Kellis M."/>
        </authorList>
    </citation>
    <scope>NUCLEOTIDE SEQUENCE [LARGE SCALE GENOMIC DNA]</scope>
    <source>
        <strain evidence="5">Thorbecke</strain>
    </source>
</reference>
<protein>
    <recommendedName>
        <fullName evidence="3">LRRC37A/B like protein 1 C-terminal domain-containing protein</fullName>
    </recommendedName>
</protein>
<feature type="region of interest" description="Disordered" evidence="1">
    <location>
        <begin position="311"/>
        <end position="403"/>
    </location>
</feature>
<evidence type="ECO:0000256" key="2">
    <source>
        <dbReference type="SAM" id="Phobius"/>
    </source>
</evidence>